<dbReference type="Proteomes" id="UP001065265">
    <property type="component" value="Chromosome"/>
</dbReference>
<gene>
    <name evidence="5" type="ORF">L1F33_09965</name>
</gene>
<evidence type="ECO:0000256" key="2">
    <source>
        <dbReference type="SAM" id="Phobius"/>
    </source>
</evidence>
<dbReference type="SUPFAM" id="SSF141868">
    <property type="entry name" value="EAL domain-like"/>
    <property type="match status" value="1"/>
</dbReference>
<evidence type="ECO:0000313" key="5">
    <source>
        <dbReference type="EMBL" id="UVI38573.1"/>
    </source>
</evidence>
<dbReference type="InterPro" id="IPR043128">
    <property type="entry name" value="Rev_trsase/Diguanyl_cyclase"/>
</dbReference>
<dbReference type="CDD" id="cd01949">
    <property type="entry name" value="GGDEF"/>
    <property type="match status" value="1"/>
</dbReference>
<dbReference type="Gene3D" id="3.30.70.270">
    <property type="match status" value="1"/>
</dbReference>
<accession>A0ABY5SVJ2</accession>
<proteinExistence type="predicted"/>
<dbReference type="PROSITE" id="PS50883">
    <property type="entry name" value="EAL"/>
    <property type="match status" value="1"/>
</dbReference>
<dbReference type="Gene3D" id="3.20.20.450">
    <property type="entry name" value="EAL domain"/>
    <property type="match status" value="1"/>
</dbReference>
<dbReference type="SUPFAM" id="SSF55073">
    <property type="entry name" value="Nucleotide cyclase"/>
    <property type="match status" value="1"/>
</dbReference>
<dbReference type="InterPro" id="IPR001633">
    <property type="entry name" value="EAL_dom"/>
</dbReference>
<feature type="domain" description="GGDEF" evidence="4">
    <location>
        <begin position="134"/>
        <end position="274"/>
    </location>
</feature>
<dbReference type="CDD" id="cd01948">
    <property type="entry name" value="EAL"/>
    <property type="match status" value="1"/>
</dbReference>
<dbReference type="PANTHER" id="PTHR44757:SF2">
    <property type="entry name" value="BIOFILM ARCHITECTURE MAINTENANCE PROTEIN MBAA"/>
    <property type="match status" value="1"/>
</dbReference>
<evidence type="ECO:0000259" key="3">
    <source>
        <dbReference type="PROSITE" id="PS50883"/>
    </source>
</evidence>
<dbReference type="Pfam" id="PF00990">
    <property type="entry name" value="GGDEF"/>
    <property type="match status" value="1"/>
</dbReference>
<feature type="domain" description="EAL" evidence="3">
    <location>
        <begin position="283"/>
        <end position="533"/>
    </location>
</feature>
<protein>
    <submittedName>
        <fullName evidence="5">EAL domain-containing protein</fullName>
    </submittedName>
</protein>
<keyword evidence="6" id="KW-1185">Reference proteome</keyword>
<dbReference type="InterPro" id="IPR052155">
    <property type="entry name" value="Biofilm_reg_signaling"/>
</dbReference>
<keyword evidence="2" id="KW-1133">Transmembrane helix</keyword>
<dbReference type="PROSITE" id="PS50887">
    <property type="entry name" value="GGDEF"/>
    <property type="match status" value="1"/>
</dbReference>
<keyword evidence="2" id="KW-0472">Membrane</keyword>
<dbReference type="InterPro" id="IPR029787">
    <property type="entry name" value="Nucleotide_cyclase"/>
</dbReference>
<dbReference type="SMART" id="SM00052">
    <property type="entry name" value="EAL"/>
    <property type="match status" value="1"/>
</dbReference>
<organism evidence="5 6">
    <name type="scientific">Qipengyuania spongiae</name>
    <dbReference type="NCBI Taxonomy" id="2909673"/>
    <lineage>
        <taxon>Bacteria</taxon>
        <taxon>Pseudomonadati</taxon>
        <taxon>Pseudomonadota</taxon>
        <taxon>Alphaproteobacteria</taxon>
        <taxon>Sphingomonadales</taxon>
        <taxon>Erythrobacteraceae</taxon>
        <taxon>Qipengyuania</taxon>
    </lineage>
</organism>
<dbReference type="Pfam" id="PF00563">
    <property type="entry name" value="EAL"/>
    <property type="match status" value="1"/>
</dbReference>
<feature type="compositionally biased region" description="Basic and acidic residues" evidence="1">
    <location>
        <begin position="546"/>
        <end position="555"/>
    </location>
</feature>
<dbReference type="RefSeq" id="WP_265557741.1">
    <property type="nucleotide sequence ID" value="NZ_CP092471.1"/>
</dbReference>
<name>A0ABY5SVJ2_9SPHN</name>
<keyword evidence="2" id="KW-0812">Transmembrane</keyword>
<reference evidence="5" key="1">
    <citation type="submission" date="2022-02" db="EMBL/GenBank/DDBJ databases">
        <title>Qipengyuania spongiae sp. nov., isolated from marine sponge.</title>
        <authorList>
            <person name="Li Z."/>
            <person name="Zhang M."/>
        </authorList>
    </citation>
    <scope>NUCLEOTIDE SEQUENCE</scope>
    <source>
        <strain evidence="5">PHS-Z21</strain>
    </source>
</reference>
<sequence>MSEGSKTFREAVSEKFSRSRKPERDVVALGIAFAAMILFVGTGGKVIPQLVAAWRGIAVQPDLLLTNALILNVALIILGCNRYRSLHRELLARRVSEEEARRLADIDPLTNCYNRRSFGPAMERQLAAARENGRAVSVILVDLDNFKQVNDINGHSVGDRVLQTAAERMADTLPADALLARLGGDEFACSVFHAPSNRDGIERLAARLIDRVGKPIDTDDLSIDVTISVGIASSDIVDREQGAPASPQQIMQKADIAMYQAKKAGKNRQFWFEPSMEYELRFRNELESGIRRGIAKGEFVPYYEQQIDLDTGKLVGFEMLARWHSPDLGTVNPDIFIPVAEDIGVIAQLSESLIAQTIEDAKQWHPSLTISVNISPVQLRDPWFSQKLLKILVQHNFPPSRLEIEITESCLHDDIGLVRTMISSLRNQGMRISLDDFGTGYSSLAQLRSLPFDRLKIDRSFIREVHKSQASSKLVDAIVSMGDGLDMPITAEGIESGEILAALKRVGRLKGQGYHYGRPEPAEEVTKRLAEASLLAEDADPAPAPAERHSAAGLA</sequence>
<dbReference type="InterPro" id="IPR035919">
    <property type="entry name" value="EAL_sf"/>
</dbReference>
<dbReference type="EMBL" id="CP092471">
    <property type="protein sequence ID" value="UVI38573.1"/>
    <property type="molecule type" value="Genomic_DNA"/>
</dbReference>
<dbReference type="PANTHER" id="PTHR44757">
    <property type="entry name" value="DIGUANYLATE CYCLASE DGCP"/>
    <property type="match status" value="1"/>
</dbReference>
<dbReference type="SMART" id="SM00267">
    <property type="entry name" value="GGDEF"/>
    <property type="match status" value="1"/>
</dbReference>
<feature type="transmembrane region" description="Helical" evidence="2">
    <location>
        <begin position="26"/>
        <end position="44"/>
    </location>
</feature>
<feature type="region of interest" description="Disordered" evidence="1">
    <location>
        <begin position="534"/>
        <end position="555"/>
    </location>
</feature>
<dbReference type="NCBIfam" id="TIGR00254">
    <property type="entry name" value="GGDEF"/>
    <property type="match status" value="1"/>
</dbReference>
<evidence type="ECO:0000313" key="6">
    <source>
        <dbReference type="Proteomes" id="UP001065265"/>
    </source>
</evidence>
<evidence type="ECO:0000259" key="4">
    <source>
        <dbReference type="PROSITE" id="PS50887"/>
    </source>
</evidence>
<dbReference type="InterPro" id="IPR000160">
    <property type="entry name" value="GGDEF_dom"/>
</dbReference>
<evidence type="ECO:0000256" key="1">
    <source>
        <dbReference type="SAM" id="MobiDB-lite"/>
    </source>
</evidence>